<feature type="chain" id="PRO_5039533147" evidence="7">
    <location>
        <begin position="34"/>
        <end position="2155"/>
    </location>
</feature>
<dbReference type="Pfam" id="PF05342">
    <property type="entry name" value="Peptidase_M26_N"/>
    <property type="match status" value="1"/>
</dbReference>
<feature type="region of interest" description="Disordered" evidence="6">
    <location>
        <begin position="32"/>
        <end position="67"/>
    </location>
</feature>
<evidence type="ECO:0000256" key="4">
    <source>
        <dbReference type="ARBA" id="ARBA00023054"/>
    </source>
</evidence>
<dbReference type="GO" id="GO:0005576">
    <property type="term" value="C:extracellular region"/>
    <property type="evidence" value="ECO:0007669"/>
    <property type="project" value="InterPro"/>
</dbReference>
<organism evidence="10 11">
    <name type="scientific">Canibacter oris</name>
    <dbReference type="NCBI Taxonomy" id="1365628"/>
    <lineage>
        <taxon>Bacteria</taxon>
        <taxon>Bacillati</taxon>
        <taxon>Actinomycetota</taxon>
        <taxon>Actinomycetes</taxon>
        <taxon>Micrococcales</taxon>
        <taxon>Microbacteriaceae</taxon>
        <taxon>Canibacter</taxon>
    </lineage>
</organism>
<dbReference type="GO" id="GO:0008270">
    <property type="term" value="F:zinc ion binding"/>
    <property type="evidence" value="ECO:0007669"/>
    <property type="project" value="InterPro"/>
</dbReference>
<keyword evidence="7" id="KW-0732">Signal</keyword>
<evidence type="ECO:0000259" key="9">
    <source>
        <dbReference type="Pfam" id="PF07580"/>
    </source>
</evidence>
<feature type="coiled-coil region" evidence="5">
    <location>
        <begin position="100"/>
        <end position="144"/>
    </location>
</feature>
<accession>A0A840DMT5</accession>
<feature type="coiled-coil region" evidence="5">
    <location>
        <begin position="214"/>
        <end position="262"/>
    </location>
</feature>
<dbReference type="GO" id="GO:0005737">
    <property type="term" value="C:cytoplasm"/>
    <property type="evidence" value="ECO:0007669"/>
    <property type="project" value="GOC"/>
</dbReference>
<dbReference type="EMBL" id="JACIFD010000005">
    <property type="protein sequence ID" value="MBB4071368.1"/>
    <property type="molecule type" value="Genomic_DNA"/>
</dbReference>
<feature type="coiled-coil region" evidence="5">
    <location>
        <begin position="2010"/>
        <end position="2044"/>
    </location>
</feature>
<sequence>MSSQKSSPVKKLTSFGLASSVVTASLAAGSASAVATTAETAQELSPVTHTNSGSSTPTETEITAAREDVAAKAAELAAATTKRDEKLAAQQAAAAQLETLQQQEAAQRETEKQAANAAAADLAAAQQEATQQAAAAAAQQAQQQQAAVAAQRAADEAKTAHDNHTASQQEAAQQRDEKTSAYDAALTPQDHLPDGRKPTAPELTQRLSKLATQRENLLSQQAQANSRHNQLQGEIAAAQQQVTNAETELAQATQALEQARAGAATAATEQLAAEQRLSAAQQHLAEISNTNEAATTTTVQELTAATHEAAAAEQQLTALNAALAEQNTHLEQAQQQLNKLTSQLEEKATELAAARQHDVDLTAQIQALTDEIADLETAEQNITSQLEALQAEIAAEENKPGDSSFTRAELIAPLATASSPLALYRNDNGTLTRVTELASVPQDLSGYVLHAKSRDGKDITLDVTAITHDTSGSTPVFQATANFAAAGLRTVTVAVREQPAAEQGVYTNFKSLLEALRSGATQLRLGADMHADEVALESAATAYVEREFTGALDGGGFQISGLSRPLFASLAAGSSVQNLRLNNVDIATATQNTAALAQRANGANLSQVHITRGTIRGGVNVGGLIADATNTTISDSTVVADIHATHDAQRSNTGGLVGSLSGGRMQRVAYRGDITVSFANSTANRVGGVVGSLIDGANMQGAFAGGRIHNPQSYGQVGGLVGSTWSSNRHGRISRAVSVMQVTGGHIVNGDRGFKANLSQVFTVTGESSGDTDNRVDNRDIDGEYATSYYNAIILRDGTSAAPNLRTMPERQEFTSAEARAERYQAYRNYAKLLPYASLDVLVRAGNMLADDDPLVTKELRAALATVQGRVSIDTVRDAAQIDGLLLHFADRTVDRRALARDTRDARAGQLTHYYMAGGLPFTTAQFDAADEQLAQRLAQQLQQITFESIPGTVTVTTPAWQQQVDRAYDSAVKEAAKKGVAAPSRAEVEQQVLEAHQGRLYLREPFKKQHSVLAAQLAKLIARESVLAGSDFARAELERKVLDNQHALLLGLAYVNKWYDVAFDVNNLQDFFVFRSDFYGVEKSPLDALIELGSNYNLLNPRRNIETYRSALGAATGRQELADALDDLRQQFTKYTSFDDWFKATTKVYLVESKSLATPDTNVQLSQRLRDVNQYKSHLLPILTVSPDTAFIMVHITAIGFGFFDRYIDKKKVSEADRPARIAQLKQQVHEYAQKYREYYDMWYRIGNETMRKNLVNTIPVWDGFHTSKEYGPDAARAIEELYGPTGRWFKGYGALGFSFRVGTFMEGASVLGGDGSIVTYTHEMVHNMERYIFLGGEGMRTNASFEVYPNDLLQNPWTIGHDGWAFNQSTYFTDKGQAYLHNQNPNRFQTITDLNQYYKGYFDALYLLDNAEAEVLLERNSAEHASILMRLGNHEANGNRHLNSYQKLTADEIANMNLRSINDLIENELMIRRGQNQTGVLGANGYWSVPVLEPQYGTAESNLGITGESAFKRNAFELLAAKGYHEGFVPYTSDKYGAAARAAGQPHLPDTFIMPKIFNGQFNSLKDYRKHAYQANKERAQTHLKPITVQFEGQQLRFTNYQEIVDHFRALLTDDFNKKRQNNRRQSRVYAFKAAVFSALMRQTDEFKSSIFTDGDAALTPWVAPVEVAPEAPYVATLAPRPTAEVSDPRFATAALPEPRDEERLAQLRQQRDQLDARLQQITDDIAAVSEARTQLRADKVGAAAALERLQQAHTGLTRELERVTAEVSRRTLQHQQLRQDITAQQRLKDTATARQQRLREQLTALQTEISEAQQAVTAAQQELRQHTTANERAQKQLADVADHTSATTATVQQQREQLATLRTQLMHLEQQLAAADLAMAENSEQTARVEKLQGLAAAAQRAVEAFTAAEQATEAAAKQLAMRREAAQAALEQLRQTTRVAEQLASQRDVLRATTVPALLADDTAAAGYPHLLQLVADLRTQQQQATALAAQVAVLQGEIAARREALATCQLHVTEAEAALKQAEAELARLLRLQQEAGANQQLISQVPQTAPTVAPLPYFKIPAEWLPQSPKNAPTAEALPHFEIPAEWLAGDAAQPGATQASAAGAQQSGAPAQLAATGSTAAQLPLLAVFGLALGGLLLGSRRGKDSEA</sequence>
<name>A0A840DMT5_9MICO</name>
<evidence type="ECO:0000256" key="5">
    <source>
        <dbReference type="SAM" id="Coils"/>
    </source>
</evidence>
<reference evidence="10" key="1">
    <citation type="submission" date="2020-08" db="EMBL/GenBank/DDBJ databases">
        <title>Sequencing the genomes of 1000 actinobacteria strains.</title>
        <authorList>
            <person name="Klenk H.-P."/>
        </authorList>
    </citation>
    <scope>NUCLEOTIDE SEQUENCE [LARGE SCALE GENOMIC DNA]</scope>
    <source>
        <strain evidence="10">DSM 27064</strain>
    </source>
</reference>
<feature type="coiled-coil region" evidence="5">
    <location>
        <begin position="302"/>
        <end position="399"/>
    </location>
</feature>
<feature type="coiled-coil region" evidence="5">
    <location>
        <begin position="1707"/>
        <end position="1888"/>
    </location>
</feature>
<keyword evidence="3" id="KW-0333">Golgi apparatus</keyword>
<feature type="region of interest" description="Disordered" evidence="6">
    <location>
        <begin position="148"/>
        <end position="200"/>
    </location>
</feature>
<keyword evidence="11" id="KW-1185">Reference proteome</keyword>
<comment type="caution">
    <text evidence="10">The sequence shown here is derived from an EMBL/GenBank/DDBJ whole genome shotgun (WGS) entry which is preliminary data.</text>
</comment>
<keyword evidence="4 5" id="KW-0175">Coiled coil</keyword>
<evidence type="ECO:0000259" key="8">
    <source>
        <dbReference type="Pfam" id="PF05342"/>
    </source>
</evidence>
<feature type="compositionally biased region" description="Basic and acidic residues" evidence="6">
    <location>
        <begin position="153"/>
        <end position="164"/>
    </location>
</feature>
<dbReference type="Gene3D" id="2.160.20.110">
    <property type="match status" value="1"/>
</dbReference>
<evidence type="ECO:0000313" key="10">
    <source>
        <dbReference type="EMBL" id="MBB4071368.1"/>
    </source>
</evidence>
<dbReference type="GO" id="GO:0016020">
    <property type="term" value="C:membrane"/>
    <property type="evidence" value="ECO:0007669"/>
    <property type="project" value="InterPro"/>
</dbReference>
<dbReference type="PANTHER" id="PTHR18921:SF2">
    <property type="entry name" value="THYROID RECEPTOR-INTERACTING PROTEIN 11"/>
    <property type="match status" value="1"/>
</dbReference>
<feature type="compositionally biased region" description="Polar residues" evidence="6">
    <location>
        <begin position="39"/>
        <end position="61"/>
    </location>
</feature>
<feature type="signal peptide" evidence="7">
    <location>
        <begin position="1"/>
        <end position="33"/>
    </location>
</feature>
<comment type="subcellular location">
    <subcellularLocation>
        <location evidence="1">Golgi apparatus</location>
    </subcellularLocation>
</comment>
<dbReference type="PANTHER" id="PTHR18921">
    <property type="entry name" value="MYOSIN HEAVY CHAIN - RELATED"/>
    <property type="match status" value="1"/>
</dbReference>
<evidence type="ECO:0000313" key="11">
    <source>
        <dbReference type="Proteomes" id="UP000571183"/>
    </source>
</evidence>
<protein>
    <submittedName>
        <fullName evidence="10">Chromosome segregation ATPase</fullName>
    </submittedName>
</protein>
<dbReference type="Proteomes" id="UP000571183">
    <property type="component" value="Unassembled WGS sequence"/>
</dbReference>
<evidence type="ECO:0000256" key="3">
    <source>
        <dbReference type="ARBA" id="ARBA00023034"/>
    </source>
</evidence>
<dbReference type="GO" id="GO:0004222">
    <property type="term" value="F:metalloendopeptidase activity"/>
    <property type="evidence" value="ECO:0007669"/>
    <property type="project" value="InterPro"/>
</dbReference>
<evidence type="ECO:0000256" key="7">
    <source>
        <dbReference type="SAM" id="SignalP"/>
    </source>
</evidence>
<dbReference type="RefSeq" id="WP_183304458.1">
    <property type="nucleotide sequence ID" value="NZ_JACIFD010000005.1"/>
</dbReference>
<gene>
    <name evidence="10" type="ORF">F5897_000665</name>
</gene>
<proteinExistence type="predicted"/>
<dbReference type="GO" id="GO:0031267">
    <property type="term" value="F:small GTPase binding"/>
    <property type="evidence" value="ECO:0007669"/>
    <property type="project" value="TreeGrafter"/>
</dbReference>
<feature type="domain" description="Peptidase M26 N-terminal" evidence="8">
    <location>
        <begin position="422"/>
        <end position="610"/>
    </location>
</feature>
<feature type="domain" description="Peptidase M26 C-terminal" evidence="9">
    <location>
        <begin position="963"/>
        <end position="1654"/>
    </location>
</feature>
<evidence type="ECO:0000256" key="2">
    <source>
        <dbReference type="ARBA" id="ARBA00022801"/>
    </source>
</evidence>
<dbReference type="SUPFAM" id="SSF57997">
    <property type="entry name" value="Tropomyosin"/>
    <property type="match status" value="1"/>
</dbReference>
<feature type="coiled-coil region" evidence="5">
    <location>
        <begin position="1920"/>
        <end position="1950"/>
    </location>
</feature>
<dbReference type="InterPro" id="IPR011505">
    <property type="entry name" value="Peptidase_M26_C_dom"/>
</dbReference>
<dbReference type="GO" id="GO:0007030">
    <property type="term" value="P:Golgi organization"/>
    <property type="evidence" value="ECO:0007669"/>
    <property type="project" value="TreeGrafter"/>
</dbReference>
<dbReference type="InterPro" id="IPR008006">
    <property type="entry name" value="Peptidase_M26_N_dom"/>
</dbReference>
<evidence type="ECO:0000256" key="1">
    <source>
        <dbReference type="ARBA" id="ARBA00004555"/>
    </source>
</evidence>
<evidence type="ECO:0000256" key="6">
    <source>
        <dbReference type="SAM" id="MobiDB-lite"/>
    </source>
</evidence>
<dbReference type="GO" id="GO:0006888">
    <property type="term" value="P:endoplasmic reticulum to Golgi vesicle-mediated transport"/>
    <property type="evidence" value="ECO:0007669"/>
    <property type="project" value="TreeGrafter"/>
</dbReference>
<keyword evidence="2" id="KW-0378">Hydrolase</keyword>
<dbReference type="Pfam" id="PF07580">
    <property type="entry name" value="Peptidase_M26_C"/>
    <property type="match status" value="1"/>
</dbReference>